<evidence type="ECO:0000313" key="2">
    <source>
        <dbReference type="Proteomes" id="UP000230233"/>
    </source>
</evidence>
<dbReference type="OrthoDB" id="5875654at2759"/>
<dbReference type="AlphaFoldDB" id="A0A2G5TUR8"/>
<organism evidence="1 2">
    <name type="scientific">Caenorhabditis nigoni</name>
    <dbReference type="NCBI Taxonomy" id="1611254"/>
    <lineage>
        <taxon>Eukaryota</taxon>
        <taxon>Metazoa</taxon>
        <taxon>Ecdysozoa</taxon>
        <taxon>Nematoda</taxon>
        <taxon>Chromadorea</taxon>
        <taxon>Rhabditida</taxon>
        <taxon>Rhabditina</taxon>
        <taxon>Rhabditomorpha</taxon>
        <taxon>Rhabditoidea</taxon>
        <taxon>Rhabditidae</taxon>
        <taxon>Peloderinae</taxon>
        <taxon>Caenorhabditis</taxon>
    </lineage>
</organism>
<dbReference type="Proteomes" id="UP000230233">
    <property type="component" value="Chromosome V"/>
</dbReference>
<dbReference type="STRING" id="1611254.A0A2G5TUR8"/>
<name>A0A2G5TUR8_9PELO</name>
<accession>A0A2G5TUR8</accession>
<keyword evidence="2" id="KW-1185">Reference proteome</keyword>
<comment type="caution">
    <text evidence="1">The sequence shown here is derived from an EMBL/GenBank/DDBJ whole genome shotgun (WGS) entry which is preliminary data.</text>
</comment>
<gene>
    <name evidence="1" type="primary">Cnig_chr_V.g22057</name>
    <name evidence="1" type="ORF">B9Z55_022057</name>
</gene>
<proteinExistence type="predicted"/>
<protein>
    <submittedName>
        <fullName evidence="1">Uncharacterized protein</fullName>
    </submittedName>
</protein>
<reference evidence="2" key="1">
    <citation type="submission" date="2017-10" db="EMBL/GenBank/DDBJ databases">
        <title>Rapid genome shrinkage in a self-fertile nematode reveals novel sperm competition proteins.</title>
        <authorList>
            <person name="Yin D."/>
            <person name="Schwarz E.M."/>
            <person name="Thomas C.G."/>
            <person name="Felde R.L."/>
            <person name="Korf I.F."/>
            <person name="Cutter A.D."/>
            <person name="Schartner C.M."/>
            <person name="Ralston E.J."/>
            <person name="Meyer B.J."/>
            <person name="Haag E.S."/>
        </authorList>
    </citation>
    <scope>NUCLEOTIDE SEQUENCE [LARGE SCALE GENOMIC DNA]</scope>
    <source>
        <strain evidence="2">JU1422</strain>
    </source>
</reference>
<evidence type="ECO:0000313" key="1">
    <source>
        <dbReference type="EMBL" id="PIC30998.1"/>
    </source>
</evidence>
<sequence length="73" mass="8028">MIKLQALIFGFCFNSEAKILIEEDDRYVNGGVRFDNDAIEEGSASGATTGLQTPRKIAGFRRRQSGYGIAISR</sequence>
<dbReference type="EMBL" id="PDUG01000005">
    <property type="protein sequence ID" value="PIC30998.1"/>
    <property type="molecule type" value="Genomic_DNA"/>
</dbReference>